<dbReference type="AlphaFoldDB" id="A0A2T4YM34"/>
<gene>
    <name evidence="1" type="ORF">C8J24_2673</name>
</gene>
<evidence type="ECO:0000313" key="2">
    <source>
        <dbReference type="Proteomes" id="UP000240996"/>
    </source>
</evidence>
<dbReference type="CDD" id="cd10935">
    <property type="entry name" value="CE4_WalW"/>
    <property type="match status" value="1"/>
</dbReference>
<evidence type="ECO:0008006" key="3">
    <source>
        <dbReference type="Google" id="ProtNLM"/>
    </source>
</evidence>
<organism evidence="1 2">
    <name type="scientific">Sphingomonas aerolata</name>
    <dbReference type="NCBI Taxonomy" id="185951"/>
    <lineage>
        <taxon>Bacteria</taxon>
        <taxon>Pseudomonadati</taxon>
        <taxon>Pseudomonadota</taxon>
        <taxon>Alphaproteobacteria</taxon>
        <taxon>Sphingomonadales</taxon>
        <taxon>Sphingomonadaceae</taxon>
        <taxon>Sphingomonas</taxon>
    </lineage>
</organism>
<dbReference type="Proteomes" id="UP000240996">
    <property type="component" value="Unassembled WGS sequence"/>
</dbReference>
<dbReference type="Gene3D" id="3.20.20.370">
    <property type="entry name" value="Glycoside hydrolase/deacetylase"/>
    <property type="match status" value="1"/>
</dbReference>
<sequence>MNDARYRLVSPPEPIVWRPGFGPRYTLFVDVEEQFDWTAPFERTRHSTSAMAAFPEAHARFREQGVALTCLVDYPIVDDPAAVEILRDVVADGRSEIGAQLHPWVNPPFGEPLTPAMSFAGNLPQGLEAAKLRSLTDAIATAFGRRPRAYRAGRYGVGPDTFATLTALGYRLDSSVRPGYDYSAEGGPDFSASDPRPCRRGALLSVPLSTLYVGALRGGGAGLYRALGRVPYARGVASRLGLLSRVALTPEDMPIGAALEAVTIAVGEGVELLNFAFHSPSLVPGNTPYVRDATDLRTFHDWWSAMLTRLDRLGVRNASLDEILENAL</sequence>
<dbReference type="InterPro" id="IPR011330">
    <property type="entry name" value="Glyco_hydro/deAcase_b/a-brl"/>
</dbReference>
<dbReference type="SUPFAM" id="SSF88713">
    <property type="entry name" value="Glycoside hydrolase/deacetylase"/>
    <property type="match status" value="1"/>
</dbReference>
<proteinExistence type="predicted"/>
<accession>A0A2T4YM34</accession>
<keyword evidence="2" id="KW-1185">Reference proteome</keyword>
<evidence type="ECO:0000313" key="1">
    <source>
        <dbReference type="EMBL" id="PTM44469.1"/>
    </source>
</evidence>
<reference evidence="1 2" key="1">
    <citation type="submission" date="2018-04" db="EMBL/GenBank/DDBJ databases">
        <title>Genomic Encyclopedia of Type Strains, Phase III (KMG-III): the genomes of soil and plant-associated and newly described type strains.</title>
        <authorList>
            <person name="Whitman W."/>
        </authorList>
    </citation>
    <scope>NUCLEOTIDE SEQUENCE [LARGE SCALE GENOMIC DNA]</scope>
    <source>
        <strain evidence="1 2">NW12</strain>
    </source>
</reference>
<dbReference type="GO" id="GO:0005975">
    <property type="term" value="P:carbohydrate metabolic process"/>
    <property type="evidence" value="ECO:0007669"/>
    <property type="project" value="InterPro"/>
</dbReference>
<protein>
    <recommendedName>
        <fullName evidence="3">WalW protein</fullName>
    </recommendedName>
</protein>
<dbReference type="RefSeq" id="WP_107933070.1">
    <property type="nucleotide sequence ID" value="NZ_PZZN01000003.1"/>
</dbReference>
<dbReference type="EMBL" id="PZZN01000003">
    <property type="protein sequence ID" value="PTM44469.1"/>
    <property type="molecule type" value="Genomic_DNA"/>
</dbReference>
<name>A0A2T4YM34_9SPHN</name>
<comment type="caution">
    <text evidence="1">The sequence shown here is derived from an EMBL/GenBank/DDBJ whole genome shotgun (WGS) entry which is preliminary data.</text>
</comment>